<keyword evidence="11 21" id="KW-0732">Signal</keyword>
<evidence type="ECO:0000256" key="5">
    <source>
        <dbReference type="ARBA" id="ARBA00022475"/>
    </source>
</evidence>
<evidence type="ECO:0000256" key="16">
    <source>
        <dbReference type="ARBA" id="ARBA00023180"/>
    </source>
</evidence>
<dbReference type="Pfam" id="PF04535">
    <property type="entry name" value="CASP_dom"/>
    <property type="match status" value="1"/>
</dbReference>
<keyword evidence="16" id="KW-0325">Glycoprotein</keyword>
<dbReference type="Pfam" id="PF00722">
    <property type="entry name" value="Glyco_hydro_16"/>
    <property type="match status" value="1"/>
</dbReference>
<dbReference type="CDD" id="cd02176">
    <property type="entry name" value="GH16_XET"/>
    <property type="match status" value="1"/>
</dbReference>
<keyword evidence="24" id="KW-1185">Reference proteome</keyword>
<dbReference type="GO" id="GO:0048046">
    <property type="term" value="C:apoplast"/>
    <property type="evidence" value="ECO:0007669"/>
    <property type="project" value="UniProtKB-SubCell"/>
</dbReference>
<proteinExistence type="inferred from homology"/>
<keyword evidence="9" id="KW-0808">Transferase</keyword>
<comment type="caution">
    <text evidence="20">Lacks conserved residue(s) required for the propagation of feature annotation.</text>
</comment>
<dbReference type="Pfam" id="PF06955">
    <property type="entry name" value="XET_C"/>
    <property type="match status" value="1"/>
</dbReference>
<dbReference type="InterPro" id="IPR010713">
    <property type="entry name" value="XET_C"/>
</dbReference>
<keyword evidence="5 20" id="KW-1003">Cell membrane</keyword>
<evidence type="ECO:0000256" key="12">
    <source>
        <dbReference type="ARBA" id="ARBA00022801"/>
    </source>
</evidence>
<evidence type="ECO:0000256" key="2">
    <source>
        <dbReference type="ARBA" id="ARBA00004271"/>
    </source>
</evidence>
<dbReference type="PROSITE" id="PS01034">
    <property type="entry name" value="GH16_1"/>
    <property type="match status" value="1"/>
</dbReference>
<evidence type="ECO:0000256" key="10">
    <source>
        <dbReference type="ARBA" id="ARBA00022692"/>
    </source>
</evidence>
<dbReference type="PANTHER" id="PTHR31062">
    <property type="entry name" value="XYLOGLUCAN ENDOTRANSGLUCOSYLASE/HYDROLASE PROTEIN 8-RELATED"/>
    <property type="match status" value="1"/>
</dbReference>
<evidence type="ECO:0000256" key="21">
    <source>
        <dbReference type="SAM" id="SignalP"/>
    </source>
</evidence>
<dbReference type="Proteomes" id="UP000682877">
    <property type="component" value="Chromosome 7"/>
</dbReference>
<evidence type="ECO:0000256" key="11">
    <source>
        <dbReference type="ARBA" id="ARBA00022729"/>
    </source>
</evidence>
<dbReference type="InterPro" id="IPR006459">
    <property type="entry name" value="CASP/CASPL"/>
</dbReference>
<dbReference type="EMBL" id="LR999457">
    <property type="protein sequence ID" value="CAE6176617.1"/>
    <property type="molecule type" value="Genomic_DNA"/>
</dbReference>
<keyword evidence="7" id="KW-0052">Apoplast</keyword>
<evidence type="ECO:0000256" key="7">
    <source>
        <dbReference type="ARBA" id="ARBA00022523"/>
    </source>
</evidence>
<comment type="similarity">
    <text evidence="4 20">Belongs to the Casparian strip membrane proteins (CASP) family.</text>
</comment>
<dbReference type="GO" id="GO:0016762">
    <property type="term" value="F:xyloglucan:xyloglucosyl transferase activity"/>
    <property type="evidence" value="ECO:0007669"/>
    <property type="project" value="UniProtKB-EC"/>
</dbReference>
<keyword evidence="18" id="KW-0961">Cell wall biogenesis/degradation</keyword>
<comment type="subcellular location">
    <subcellularLocation>
        <location evidence="3 20">Cell membrane</location>
        <topology evidence="3 20">Multi-pass membrane protein</topology>
    </subcellularLocation>
    <subcellularLocation>
        <location evidence="1">Secreted</location>
        <location evidence="1">Cell wall</location>
    </subcellularLocation>
    <subcellularLocation>
        <location evidence="2">Secreted</location>
        <location evidence="2">Extracellular space</location>
        <location evidence="2">Apoplast</location>
    </subcellularLocation>
</comment>
<dbReference type="FunFam" id="2.60.120.200:FF:000025">
    <property type="entry name" value="Xyloglucan endotransglucosylase/hydrolase"/>
    <property type="match status" value="1"/>
</dbReference>
<evidence type="ECO:0000313" key="23">
    <source>
        <dbReference type="EMBL" id="CAE6176617.1"/>
    </source>
</evidence>
<dbReference type="GO" id="GO:0005886">
    <property type="term" value="C:plasma membrane"/>
    <property type="evidence" value="ECO:0007669"/>
    <property type="project" value="UniProtKB-SubCell"/>
</dbReference>
<accession>A0A8S2AS16</accession>
<organism evidence="23 24">
    <name type="scientific">Arabidopsis arenosa</name>
    <name type="common">Sand rock-cress</name>
    <name type="synonym">Cardaminopsis arenosa</name>
    <dbReference type="NCBI Taxonomy" id="38785"/>
    <lineage>
        <taxon>Eukaryota</taxon>
        <taxon>Viridiplantae</taxon>
        <taxon>Streptophyta</taxon>
        <taxon>Embryophyta</taxon>
        <taxon>Tracheophyta</taxon>
        <taxon>Spermatophyta</taxon>
        <taxon>Magnoliopsida</taxon>
        <taxon>eudicotyledons</taxon>
        <taxon>Gunneridae</taxon>
        <taxon>Pentapetalae</taxon>
        <taxon>rosids</taxon>
        <taxon>malvids</taxon>
        <taxon>Brassicales</taxon>
        <taxon>Brassicaceae</taxon>
        <taxon>Camelineae</taxon>
        <taxon>Arabidopsis</taxon>
    </lineage>
</organism>
<feature type="domain" description="GH16" evidence="22">
    <location>
        <begin position="24"/>
        <end position="218"/>
    </location>
</feature>
<sequence>MACFATKQPLLLSLLLAIGLFVVAASAGNFYESFDITWGNGRANIFESGQLLTCTLDKISGSGFQSKKEYLFGKIDMRLKLVKGNSAGTVAAYYLSSKGATWDEIDFEFLGNLTGQPYTIHTNVFTGGKGDREMQFHLWFDPTADFHTYTVHWNPLNIIFLVDGIPIRVFKNYEKYGVAYPKGQPMQIYSSLWEADDWATQGGRVKIDWSNAPFSASYRDFNDQSSCSRTSNLTWVTCDPNNNSWMWTSLSDRQYGQMKWVQDDYMIYNYCTDYKRFPQGLPKECLDSQTKEIAYIHKKVSFRYLLALEAELYINVVVAAYNLVQLGLGWYNVEQKTSNPKWFSYLLDQTAAYVVFAGTSAAAQHSLLVVTGSRELQWMKWCYKFTKFCFQMGSAIILNYIAVALMVLLSSISAFNLFRLYSPKRFFRFKSSS</sequence>
<dbReference type="InterPro" id="IPR013320">
    <property type="entry name" value="ConA-like_dom_sf"/>
</dbReference>
<dbReference type="InterPro" id="IPR008263">
    <property type="entry name" value="GH16_AS"/>
</dbReference>
<dbReference type="NCBIfam" id="TIGR01569">
    <property type="entry name" value="A_tha_TIGR01569"/>
    <property type="match status" value="1"/>
</dbReference>
<keyword evidence="10 20" id="KW-0812">Transmembrane</keyword>
<dbReference type="GO" id="GO:0010411">
    <property type="term" value="P:xyloglucan metabolic process"/>
    <property type="evidence" value="ECO:0007669"/>
    <property type="project" value="InterPro"/>
</dbReference>
<feature type="signal peptide" evidence="21">
    <location>
        <begin position="1"/>
        <end position="27"/>
    </location>
</feature>
<evidence type="ECO:0000256" key="1">
    <source>
        <dbReference type="ARBA" id="ARBA00004191"/>
    </source>
</evidence>
<evidence type="ECO:0000256" key="15">
    <source>
        <dbReference type="ARBA" id="ARBA00023157"/>
    </source>
</evidence>
<comment type="catalytic activity">
    <reaction evidence="19">
        <text>breaks a beta-(1-&gt;4) bond in the backbone of a xyloglucan and transfers the xyloglucanyl segment on to O-4 of the non-reducing terminal glucose residue of an acceptor, which can be a xyloglucan or an oligosaccharide of xyloglucan.</text>
        <dbReference type="EC" id="2.4.1.207"/>
    </reaction>
</comment>
<keyword evidence="17" id="KW-0326">Glycosidase</keyword>
<dbReference type="Gene3D" id="2.60.120.200">
    <property type="match status" value="1"/>
</dbReference>
<feature type="chain" id="PRO_5035714694" description="CASP-like protein" evidence="21">
    <location>
        <begin position="28"/>
        <end position="433"/>
    </location>
</feature>
<dbReference type="SUPFAM" id="SSF49899">
    <property type="entry name" value="Concanavalin A-like lectins/glucanases"/>
    <property type="match status" value="1"/>
</dbReference>
<dbReference type="AlphaFoldDB" id="A0A8S2AS16"/>
<keyword evidence="13 20" id="KW-1133">Transmembrane helix</keyword>
<feature type="transmembrane region" description="Helical" evidence="20">
    <location>
        <begin position="397"/>
        <end position="418"/>
    </location>
</feature>
<evidence type="ECO:0000256" key="17">
    <source>
        <dbReference type="ARBA" id="ARBA00023295"/>
    </source>
</evidence>
<dbReference type="GO" id="GO:0042546">
    <property type="term" value="P:cell wall biogenesis"/>
    <property type="evidence" value="ECO:0007669"/>
    <property type="project" value="InterPro"/>
</dbReference>
<dbReference type="PROSITE" id="PS51762">
    <property type="entry name" value="GH16_2"/>
    <property type="match status" value="1"/>
</dbReference>
<dbReference type="InterPro" id="IPR006702">
    <property type="entry name" value="CASP_dom"/>
</dbReference>
<comment type="subunit">
    <text evidence="20">Homodimer and heterodimers.</text>
</comment>
<dbReference type="InterPro" id="IPR016455">
    <property type="entry name" value="XTH"/>
</dbReference>
<gene>
    <name evidence="23" type="ORF">AARE701A_LOCUS18456</name>
</gene>
<evidence type="ECO:0000256" key="20">
    <source>
        <dbReference type="RuleBase" id="RU361233"/>
    </source>
</evidence>
<dbReference type="GO" id="GO:0071555">
    <property type="term" value="P:cell wall organization"/>
    <property type="evidence" value="ECO:0007669"/>
    <property type="project" value="UniProtKB-KW"/>
</dbReference>
<evidence type="ECO:0000256" key="4">
    <source>
        <dbReference type="ARBA" id="ARBA00007651"/>
    </source>
</evidence>
<evidence type="ECO:0000256" key="8">
    <source>
        <dbReference type="ARBA" id="ARBA00022525"/>
    </source>
</evidence>
<evidence type="ECO:0000313" key="24">
    <source>
        <dbReference type="Proteomes" id="UP000682877"/>
    </source>
</evidence>
<keyword evidence="6" id="KW-0134">Cell wall</keyword>
<dbReference type="InterPro" id="IPR000757">
    <property type="entry name" value="Beta-glucanase-like"/>
</dbReference>
<name>A0A8S2AS16_ARAAE</name>
<evidence type="ECO:0000256" key="13">
    <source>
        <dbReference type="ARBA" id="ARBA00022989"/>
    </source>
</evidence>
<keyword evidence="14 20" id="KW-0472">Membrane</keyword>
<keyword evidence="8" id="KW-0964">Secreted</keyword>
<evidence type="ECO:0000256" key="6">
    <source>
        <dbReference type="ARBA" id="ARBA00022512"/>
    </source>
</evidence>
<dbReference type="InterPro" id="IPR044791">
    <property type="entry name" value="Beta-glucanase/XTH"/>
</dbReference>
<evidence type="ECO:0000256" key="18">
    <source>
        <dbReference type="ARBA" id="ARBA00023316"/>
    </source>
</evidence>
<protein>
    <recommendedName>
        <fullName evidence="20">CASP-like protein</fullName>
    </recommendedName>
</protein>
<evidence type="ECO:0000256" key="19">
    <source>
        <dbReference type="ARBA" id="ARBA00034022"/>
    </source>
</evidence>
<keyword evidence="15" id="KW-1015">Disulfide bond</keyword>
<dbReference type="GO" id="GO:0004553">
    <property type="term" value="F:hydrolase activity, hydrolyzing O-glycosyl compounds"/>
    <property type="evidence" value="ECO:0007669"/>
    <property type="project" value="InterPro"/>
</dbReference>
<evidence type="ECO:0000256" key="14">
    <source>
        <dbReference type="ARBA" id="ARBA00023136"/>
    </source>
</evidence>
<evidence type="ECO:0000259" key="22">
    <source>
        <dbReference type="PROSITE" id="PS51762"/>
    </source>
</evidence>
<evidence type="ECO:0000256" key="9">
    <source>
        <dbReference type="ARBA" id="ARBA00022679"/>
    </source>
</evidence>
<reference evidence="23" key="1">
    <citation type="submission" date="2021-01" db="EMBL/GenBank/DDBJ databases">
        <authorList>
            <person name="Bezrukov I."/>
        </authorList>
    </citation>
    <scope>NUCLEOTIDE SEQUENCE</scope>
</reference>
<evidence type="ECO:0000256" key="3">
    <source>
        <dbReference type="ARBA" id="ARBA00004651"/>
    </source>
</evidence>
<keyword evidence="12" id="KW-0378">Hydrolase</keyword>